<dbReference type="Proteomes" id="UP001320972">
    <property type="component" value="Unassembled WGS sequence"/>
</dbReference>
<keyword evidence="4" id="KW-1185">Reference proteome</keyword>
<feature type="domain" description="DUF7344" evidence="1">
    <location>
        <begin position="42"/>
        <end position="72"/>
    </location>
</feature>
<accession>A0AAP2Z1Y4</accession>
<dbReference type="InterPro" id="IPR055768">
    <property type="entry name" value="DUF7344"/>
</dbReference>
<organism evidence="2 5">
    <name type="scientific">Natronoglomus mannanivorans</name>
    <dbReference type="NCBI Taxonomy" id="2979990"/>
    <lineage>
        <taxon>Archaea</taxon>
        <taxon>Methanobacteriati</taxon>
        <taxon>Methanobacteriota</taxon>
        <taxon>Stenosarchaea group</taxon>
        <taxon>Halobacteria</taxon>
        <taxon>Halobacteriales</taxon>
        <taxon>Natrialbaceae</taxon>
        <taxon>Natronoglomus</taxon>
    </lineage>
</organism>
<name>A0AAP2Z1Y4_9EURY</name>
<evidence type="ECO:0000313" key="4">
    <source>
        <dbReference type="Proteomes" id="UP001320972"/>
    </source>
</evidence>
<dbReference type="EMBL" id="JAOPKA010000015">
    <property type="protein sequence ID" value="MCU4743385.1"/>
    <property type="molecule type" value="Genomic_DNA"/>
</dbReference>
<protein>
    <submittedName>
        <fullName evidence="2">ArsR family transcriptional regulator</fullName>
    </submittedName>
</protein>
<comment type="caution">
    <text evidence="2">The sequence shown here is derived from an EMBL/GenBank/DDBJ whole genome shotgun (WGS) entry which is preliminary data.</text>
</comment>
<dbReference type="EMBL" id="JAOPKB010000030">
    <property type="protein sequence ID" value="MCU4975932.1"/>
    <property type="molecule type" value="Genomic_DNA"/>
</dbReference>
<dbReference type="Pfam" id="PF24035">
    <property type="entry name" value="DUF7344"/>
    <property type="match status" value="1"/>
</dbReference>
<reference evidence="2 4" key="1">
    <citation type="submission" date="2022-09" db="EMBL/GenBank/DDBJ databases">
        <title>Enrichment on poylsaccharides allowed isolation of novel metabolic and taxonomic groups of Haloarchaea.</title>
        <authorList>
            <person name="Sorokin D.Y."/>
            <person name="Elcheninov A.G."/>
            <person name="Khizhniak T.V."/>
            <person name="Kolganova T.V."/>
            <person name="Kublanov I.V."/>
        </authorList>
    </citation>
    <scope>NUCLEOTIDE SEQUENCE</scope>
    <source>
        <strain evidence="3 4">AArc-m2/3/4</strain>
        <strain evidence="2">AArc-xg1-1</strain>
    </source>
</reference>
<dbReference type="Proteomes" id="UP001321018">
    <property type="component" value="Unassembled WGS sequence"/>
</dbReference>
<sequence>MDETLSVLADVQRRRILDELLTPSLQADGGEETIYPLEEFPEEHQIELYHNHLPLLAEAGFIDWNQNTGAVTRGPRFNEISPLLERIENRAGPNV</sequence>
<evidence type="ECO:0000313" key="3">
    <source>
        <dbReference type="EMBL" id="MCU4975932.1"/>
    </source>
</evidence>
<evidence type="ECO:0000313" key="5">
    <source>
        <dbReference type="Proteomes" id="UP001321018"/>
    </source>
</evidence>
<dbReference type="AlphaFoldDB" id="A0AAP2Z1Y4"/>
<proteinExistence type="predicted"/>
<evidence type="ECO:0000313" key="2">
    <source>
        <dbReference type="EMBL" id="MCU4743385.1"/>
    </source>
</evidence>
<evidence type="ECO:0000259" key="1">
    <source>
        <dbReference type="Pfam" id="PF24035"/>
    </source>
</evidence>
<gene>
    <name evidence="3" type="ORF">OB955_24965</name>
    <name evidence="2" type="ORF">OB960_18525</name>
</gene>
<dbReference type="RefSeq" id="WP_338005204.1">
    <property type="nucleotide sequence ID" value="NZ_JAOPKA010000015.1"/>
</dbReference>